<feature type="compositionally biased region" description="Basic and acidic residues" evidence="1">
    <location>
        <begin position="255"/>
        <end position="265"/>
    </location>
</feature>
<feature type="compositionally biased region" description="Basic and acidic residues" evidence="1">
    <location>
        <begin position="224"/>
        <end position="237"/>
    </location>
</feature>
<organism evidence="2">
    <name type="scientific">Anthurium amnicola</name>
    <dbReference type="NCBI Taxonomy" id="1678845"/>
    <lineage>
        <taxon>Eukaryota</taxon>
        <taxon>Viridiplantae</taxon>
        <taxon>Streptophyta</taxon>
        <taxon>Embryophyta</taxon>
        <taxon>Tracheophyta</taxon>
        <taxon>Spermatophyta</taxon>
        <taxon>Magnoliopsida</taxon>
        <taxon>Liliopsida</taxon>
        <taxon>Araceae</taxon>
        <taxon>Pothoideae</taxon>
        <taxon>Potheae</taxon>
        <taxon>Anthurium</taxon>
    </lineage>
</organism>
<accession>A0A1D1YZL1</accession>
<dbReference type="PANTHER" id="PTHR37198">
    <property type="entry name" value="NUCLEOLIN"/>
    <property type="match status" value="1"/>
</dbReference>
<gene>
    <name evidence="2" type="primary">Cdk5rap2_1</name>
    <name evidence="2" type="ORF">g.45109</name>
</gene>
<protein>
    <submittedName>
        <fullName evidence="2">CDK5 regulatory subunit-associated protein 2</fullName>
    </submittedName>
</protein>
<sequence>EKGGQQEEAAEGEEQDHQFLEVGAETEQEKELVEELPEVEEGPVAAYEEGGQQEEEMPQQDQGEGVITDAREEERGKEERLVVPPPIADESVSSAPEREEKRAEGVEEEKEAEEGEHGKEEGVAALAGANVERVSAPQEVGKQVQEKALKDKRQVEEELVKEGEVARTIAVEGVPSSPEGDDILGDERGIEDKGQVKDGKEKPAEEQVVPLNIGKESIPAAGPENREEERQVPEAKEVTMIPAVAGEGSISAPEAEEKRVEEKDVEEVRAERQGLISVVRVERETLVASEGEDSPVASPAVLQISVVEHEILIEPSSVSPEYTSAVEQQLSDVPHAERAGSLEHPQLQQGSDAVMVSQGYDEDLHSEEKIWEQIDAIRTIVGYRAPPHSSCVQELKALYLFIGVKPSISVEESFGLEEVKNKLRFLKSIIGVK</sequence>
<dbReference type="AlphaFoldDB" id="A0A1D1YZL1"/>
<name>A0A1D1YZL1_9ARAE</name>
<dbReference type="EMBL" id="GDJX01007917">
    <property type="protein sequence ID" value="JAT60019.1"/>
    <property type="molecule type" value="Transcribed_RNA"/>
</dbReference>
<feature type="compositionally biased region" description="Basic and acidic residues" evidence="1">
    <location>
        <begin position="69"/>
        <end position="81"/>
    </location>
</feature>
<evidence type="ECO:0000256" key="1">
    <source>
        <dbReference type="SAM" id="MobiDB-lite"/>
    </source>
</evidence>
<feature type="region of interest" description="Disordered" evidence="1">
    <location>
        <begin position="169"/>
        <end position="265"/>
    </location>
</feature>
<dbReference type="PANTHER" id="PTHR37198:SF1">
    <property type="entry name" value="NUCLEOLIN"/>
    <property type="match status" value="1"/>
</dbReference>
<reference evidence="2" key="1">
    <citation type="submission" date="2015-07" db="EMBL/GenBank/DDBJ databases">
        <title>Transcriptome Assembly of Anthurium amnicola.</title>
        <authorList>
            <person name="Suzuki J."/>
        </authorList>
    </citation>
    <scope>NUCLEOTIDE SEQUENCE</scope>
</reference>
<feature type="region of interest" description="Disordered" evidence="1">
    <location>
        <begin position="1"/>
        <end position="123"/>
    </location>
</feature>
<feature type="non-terminal residue" evidence="2">
    <location>
        <position position="1"/>
    </location>
</feature>
<proteinExistence type="predicted"/>
<feature type="compositionally biased region" description="Basic and acidic residues" evidence="1">
    <location>
        <begin position="96"/>
        <end position="105"/>
    </location>
</feature>
<feature type="compositionally biased region" description="Basic and acidic residues" evidence="1">
    <location>
        <begin position="185"/>
        <end position="205"/>
    </location>
</feature>
<evidence type="ECO:0000313" key="2">
    <source>
        <dbReference type="EMBL" id="JAT60019.1"/>
    </source>
</evidence>